<name>A0A1J0A6L8_9ENTE</name>
<protein>
    <submittedName>
        <fullName evidence="4">ADP-ribose pyrophosphatase</fullName>
    </submittedName>
</protein>
<dbReference type="AlphaFoldDB" id="A0A1J0A6L8"/>
<dbReference type="GO" id="GO:0005829">
    <property type="term" value="C:cytosol"/>
    <property type="evidence" value="ECO:0007669"/>
    <property type="project" value="TreeGrafter"/>
</dbReference>
<dbReference type="Gene3D" id="3.90.79.10">
    <property type="entry name" value="Nucleoside Triphosphate Pyrophosphohydrolase"/>
    <property type="match status" value="1"/>
</dbReference>
<organism evidence="4 5">
    <name type="scientific">Vagococcus teuberi</name>
    <dbReference type="NCBI Taxonomy" id="519472"/>
    <lineage>
        <taxon>Bacteria</taxon>
        <taxon>Bacillati</taxon>
        <taxon>Bacillota</taxon>
        <taxon>Bacilli</taxon>
        <taxon>Lactobacillales</taxon>
        <taxon>Enterococcaceae</taxon>
        <taxon>Vagococcus</taxon>
    </lineage>
</organism>
<keyword evidence="5" id="KW-1185">Reference proteome</keyword>
<dbReference type="RefSeq" id="WP_071457179.1">
    <property type="nucleotide sequence ID" value="NZ_CABJEN010000001.1"/>
</dbReference>
<dbReference type="PROSITE" id="PS51462">
    <property type="entry name" value="NUDIX"/>
    <property type="match status" value="1"/>
</dbReference>
<proteinExistence type="predicted"/>
<dbReference type="CDD" id="cd03424">
    <property type="entry name" value="NUDIX_ADPRase_Nudt5_UGPPase_Nudt14"/>
    <property type="match status" value="1"/>
</dbReference>
<evidence type="ECO:0000256" key="1">
    <source>
        <dbReference type="ARBA" id="ARBA00001946"/>
    </source>
</evidence>
<comment type="cofactor">
    <cofactor evidence="1">
        <name>Mg(2+)</name>
        <dbReference type="ChEBI" id="CHEBI:18420"/>
    </cofactor>
</comment>
<evidence type="ECO:0000259" key="3">
    <source>
        <dbReference type="PROSITE" id="PS51462"/>
    </source>
</evidence>
<evidence type="ECO:0000313" key="4">
    <source>
        <dbReference type="EMBL" id="APB31587.1"/>
    </source>
</evidence>
<dbReference type="GO" id="GO:0019693">
    <property type="term" value="P:ribose phosphate metabolic process"/>
    <property type="evidence" value="ECO:0007669"/>
    <property type="project" value="TreeGrafter"/>
</dbReference>
<dbReference type="STRING" id="519472.BHY08_06945"/>
<dbReference type="PANTHER" id="PTHR11839">
    <property type="entry name" value="UDP/ADP-SUGAR PYROPHOSPHATASE"/>
    <property type="match status" value="1"/>
</dbReference>
<gene>
    <name evidence="4" type="ORF">BHY08_06945</name>
</gene>
<dbReference type="KEGG" id="vte:BHY08_06945"/>
<dbReference type="OrthoDB" id="9806150at2"/>
<dbReference type="Pfam" id="PF00293">
    <property type="entry name" value="NUDIX"/>
    <property type="match status" value="1"/>
</dbReference>
<dbReference type="EMBL" id="CP017267">
    <property type="protein sequence ID" value="APB31587.1"/>
    <property type="molecule type" value="Genomic_DNA"/>
</dbReference>
<reference evidence="4 5" key="1">
    <citation type="submission" date="2016-09" db="EMBL/GenBank/DDBJ databases">
        <title>Vagococcus teuberi sp. nov., isolated from the Malian artisanal sour milk fene.</title>
        <authorList>
            <person name="Wullschleger S."/>
            <person name="Seifert C."/>
            <person name="Baumgartner S."/>
            <person name="Lacroix C."/>
            <person name="Bonfoh B."/>
            <person name="Stevens M.J."/>
            <person name="Meile L."/>
        </authorList>
    </citation>
    <scope>NUCLEOTIDE SEQUENCE [LARGE SCALE GENOMIC DNA]</scope>
    <source>
        <strain evidence="4 5">DSM 21459</strain>
    </source>
</reference>
<dbReference type="InterPro" id="IPR015797">
    <property type="entry name" value="NUDIX_hydrolase-like_dom_sf"/>
</dbReference>
<dbReference type="FunFam" id="3.90.79.10:FF:000024">
    <property type="entry name" value="ADP-ribose pyrophosphatase"/>
    <property type="match status" value="1"/>
</dbReference>
<accession>A0A1J0A6L8</accession>
<dbReference type="Proteomes" id="UP000191200">
    <property type="component" value="Chromosome"/>
</dbReference>
<dbReference type="GO" id="GO:0016787">
    <property type="term" value="F:hydrolase activity"/>
    <property type="evidence" value="ECO:0007669"/>
    <property type="project" value="UniProtKB-KW"/>
</dbReference>
<dbReference type="InterPro" id="IPR000086">
    <property type="entry name" value="NUDIX_hydrolase_dom"/>
</dbReference>
<feature type="domain" description="Nudix hydrolase" evidence="3">
    <location>
        <begin position="42"/>
        <end position="173"/>
    </location>
</feature>
<evidence type="ECO:0000313" key="5">
    <source>
        <dbReference type="Proteomes" id="UP000191200"/>
    </source>
</evidence>
<keyword evidence="2" id="KW-0378">Hydrolase</keyword>
<sequence>MKDKFNEETLERKEIYNGAIIDVCVDSVELPNGKTAKRELVFHNGAVGILAITPMNRIVLVRQYRKAIEKSILEIPAGKIEKNETDPLETAKRELEEETYYQCNRMEQVADFVTSPGFCNERMVLFQAHGLKRVANPLPRDEDEFLDIVELSLEEAKEHIRLGDICDAKTLYAILLWKFQMK</sequence>
<dbReference type="GO" id="GO:0006753">
    <property type="term" value="P:nucleoside phosphate metabolic process"/>
    <property type="evidence" value="ECO:0007669"/>
    <property type="project" value="TreeGrafter"/>
</dbReference>
<evidence type="ECO:0000256" key="2">
    <source>
        <dbReference type="ARBA" id="ARBA00022801"/>
    </source>
</evidence>
<dbReference type="PANTHER" id="PTHR11839:SF18">
    <property type="entry name" value="NUDIX HYDROLASE DOMAIN-CONTAINING PROTEIN"/>
    <property type="match status" value="1"/>
</dbReference>
<dbReference type="SUPFAM" id="SSF55811">
    <property type="entry name" value="Nudix"/>
    <property type="match status" value="1"/>
</dbReference>